<name>A0A200Q408_MACCD</name>
<keyword evidence="1" id="KW-0175">Coiled coil</keyword>
<feature type="region of interest" description="Disordered" evidence="2">
    <location>
        <begin position="28"/>
        <end position="61"/>
    </location>
</feature>
<feature type="compositionally biased region" description="Polar residues" evidence="2">
    <location>
        <begin position="52"/>
        <end position="61"/>
    </location>
</feature>
<dbReference type="EMBL" id="MVGT01003165">
    <property type="protein sequence ID" value="OVA05200.1"/>
    <property type="molecule type" value="Genomic_DNA"/>
</dbReference>
<protein>
    <recommendedName>
        <fullName evidence="5">Plastid division protein PDV2</fullName>
    </recommendedName>
</protein>
<keyword evidence="4" id="KW-1185">Reference proteome</keyword>
<comment type="caution">
    <text evidence="3">The sequence shown here is derived from an EMBL/GenBank/DDBJ whole genome shotgun (WGS) entry which is preliminary data.</text>
</comment>
<dbReference type="STRING" id="56857.A0A200Q408"/>
<feature type="compositionally biased region" description="Basic and acidic residues" evidence="2">
    <location>
        <begin position="175"/>
        <end position="189"/>
    </location>
</feature>
<evidence type="ECO:0000256" key="1">
    <source>
        <dbReference type="SAM" id="Coils"/>
    </source>
</evidence>
<evidence type="ECO:0000313" key="4">
    <source>
        <dbReference type="Proteomes" id="UP000195402"/>
    </source>
</evidence>
<feature type="compositionally biased region" description="Acidic residues" evidence="2">
    <location>
        <begin position="36"/>
        <end position="46"/>
    </location>
</feature>
<feature type="region of interest" description="Disordered" evidence="2">
    <location>
        <begin position="161"/>
        <end position="198"/>
    </location>
</feature>
<evidence type="ECO:0008006" key="5">
    <source>
        <dbReference type="Google" id="ProtNLM"/>
    </source>
</evidence>
<gene>
    <name evidence="3" type="ORF">BVC80_8893g41</name>
</gene>
<dbReference type="InterPro" id="IPR038939">
    <property type="entry name" value="PDV1/PDV2"/>
</dbReference>
<dbReference type="OMA" id="GKFLVME"/>
<dbReference type="OrthoDB" id="436496at2759"/>
<sequence>MEGDEIGIVLARASELRSKITNCVEKAKGRTRYHENEEEEEIEDEGGEHNSSMDGSSEAESLSNILDALESLEEQLTSLQVLQQQQRYERGATLAEIDHSRKILLKKLKEYKGNDLEVIHEACAFASETVEHSDDLLLPPYPRRHLIPLILDNGCTSSVPSTRKYTQNGDVSPDTFHETKKTSGLEKKQSQSPIRDSPTGLRHIISAAAKTLLTLVSVASVLSIAGFEPSLRRRNTQSKVLHLLQHSAAEEKKATIQCPPGKVLVMEDGEPRCLVKERVEIPFEPVVTMPNVNYGCG</sequence>
<feature type="compositionally biased region" description="Polar residues" evidence="2">
    <location>
        <begin position="161"/>
        <end position="170"/>
    </location>
</feature>
<dbReference type="GO" id="GO:0010020">
    <property type="term" value="P:chloroplast fission"/>
    <property type="evidence" value="ECO:0007669"/>
    <property type="project" value="InterPro"/>
</dbReference>
<dbReference type="InParanoid" id="A0A200Q408"/>
<dbReference type="PANTHER" id="PTHR33600">
    <property type="entry name" value="PLASTID DIVISION PROTEIN PDV2"/>
    <property type="match status" value="1"/>
</dbReference>
<reference evidence="3 4" key="1">
    <citation type="journal article" date="2017" name="Mol. Plant">
        <title>The Genome of Medicinal Plant Macleaya cordata Provides New Insights into Benzylisoquinoline Alkaloids Metabolism.</title>
        <authorList>
            <person name="Liu X."/>
            <person name="Liu Y."/>
            <person name="Huang P."/>
            <person name="Ma Y."/>
            <person name="Qing Z."/>
            <person name="Tang Q."/>
            <person name="Cao H."/>
            <person name="Cheng P."/>
            <person name="Zheng Y."/>
            <person name="Yuan Z."/>
            <person name="Zhou Y."/>
            <person name="Liu J."/>
            <person name="Tang Z."/>
            <person name="Zhuo Y."/>
            <person name="Zhang Y."/>
            <person name="Yu L."/>
            <person name="Huang J."/>
            <person name="Yang P."/>
            <person name="Peng Q."/>
            <person name="Zhang J."/>
            <person name="Jiang W."/>
            <person name="Zhang Z."/>
            <person name="Lin K."/>
            <person name="Ro D.K."/>
            <person name="Chen X."/>
            <person name="Xiong X."/>
            <person name="Shang Y."/>
            <person name="Huang S."/>
            <person name="Zeng J."/>
        </authorList>
    </citation>
    <scope>NUCLEOTIDE SEQUENCE [LARGE SCALE GENOMIC DNA]</scope>
    <source>
        <strain evidence="4">cv. BLH2017</strain>
        <tissue evidence="3">Root</tissue>
    </source>
</reference>
<proteinExistence type="predicted"/>
<feature type="coiled-coil region" evidence="1">
    <location>
        <begin position="62"/>
        <end position="89"/>
    </location>
</feature>
<dbReference type="FunCoup" id="A0A200Q408">
    <property type="interactions" value="887"/>
</dbReference>
<evidence type="ECO:0000256" key="2">
    <source>
        <dbReference type="SAM" id="MobiDB-lite"/>
    </source>
</evidence>
<organism evidence="3 4">
    <name type="scientific">Macleaya cordata</name>
    <name type="common">Five-seeded plume-poppy</name>
    <name type="synonym">Bocconia cordata</name>
    <dbReference type="NCBI Taxonomy" id="56857"/>
    <lineage>
        <taxon>Eukaryota</taxon>
        <taxon>Viridiplantae</taxon>
        <taxon>Streptophyta</taxon>
        <taxon>Embryophyta</taxon>
        <taxon>Tracheophyta</taxon>
        <taxon>Spermatophyta</taxon>
        <taxon>Magnoliopsida</taxon>
        <taxon>Ranunculales</taxon>
        <taxon>Papaveraceae</taxon>
        <taxon>Papaveroideae</taxon>
        <taxon>Macleaya</taxon>
    </lineage>
</organism>
<dbReference type="Proteomes" id="UP000195402">
    <property type="component" value="Unassembled WGS sequence"/>
</dbReference>
<dbReference type="AlphaFoldDB" id="A0A200Q408"/>
<dbReference type="PANTHER" id="PTHR33600:SF3">
    <property type="entry name" value="PLASTID DIVISION PROTEIN PDV2"/>
    <property type="match status" value="1"/>
</dbReference>
<accession>A0A200Q408</accession>
<evidence type="ECO:0000313" key="3">
    <source>
        <dbReference type="EMBL" id="OVA05200.1"/>
    </source>
</evidence>